<keyword evidence="1" id="KW-0175">Coiled coil</keyword>
<proteinExistence type="predicted"/>
<dbReference type="GeneID" id="92036586"/>
<protein>
    <submittedName>
        <fullName evidence="2">Uncharacterized protein</fullName>
    </submittedName>
</protein>
<gene>
    <name evidence="2" type="ORF">J3D65DRAFT_679324</name>
</gene>
<dbReference type="RefSeq" id="XP_066652184.1">
    <property type="nucleotide sequence ID" value="XM_066803680.1"/>
</dbReference>
<dbReference type="Gene3D" id="1.20.5.170">
    <property type="match status" value="1"/>
</dbReference>
<name>A0ABR1LC28_9PEZI</name>
<feature type="coiled-coil region" evidence="1">
    <location>
        <begin position="24"/>
        <end position="58"/>
    </location>
</feature>
<reference evidence="2 3" key="1">
    <citation type="submission" date="2024-04" db="EMBL/GenBank/DDBJ databases">
        <title>Phyllosticta paracitricarpa is synonymous to the EU quarantine fungus P. citricarpa based on phylogenomic analyses.</title>
        <authorList>
            <consortium name="Lawrence Berkeley National Laboratory"/>
            <person name="Van ingen-buijs V.A."/>
            <person name="Van westerhoven A.C."/>
            <person name="Haridas S."/>
            <person name="Skiadas P."/>
            <person name="Martin F."/>
            <person name="Groenewald J.Z."/>
            <person name="Crous P.W."/>
            <person name="Seidl M.F."/>
        </authorList>
    </citation>
    <scope>NUCLEOTIDE SEQUENCE [LARGE SCALE GENOMIC DNA]</scope>
    <source>
        <strain evidence="2 3">CPC 17464</strain>
    </source>
</reference>
<evidence type="ECO:0000256" key="1">
    <source>
        <dbReference type="SAM" id="Coils"/>
    </source>
</evidence>
<dbReference type="EMBL" id="JBBPEH010000010">
    <property type="protein sequence ID" value="KAK7532791.1"/>
    <property type="molecule type" value="Genomic_DNA"/>
</dbReference>
<evidence type="ECO:0000313" key="3">
    <source>
        <dbReference type="Proteomes" id="UP001360953"/>
    </source>
</evidence>
<sequence length="72" mass="7867">MPLVLNEMPVGSMLERLLHFAALVNRLRGELKDKDDIIDGLQTQVKDKDAMIDSLRAQLAASSPSTDDSKSG</sequence>
<comment type="caution">
    <text evidence="2">The sequence shown here is derived from an EMBL/GenBank/DDBJ whole genome shotgun (WGS) entry which is preliminary data.</text>
</comment>
<keyword evidence="3" id="KW-1185">Reference proteome</keyword>
<dbReference type="Proteomes" id="UP001360953">
    <property type="component" value="Unassembled WGS sequence"/>
</dbReference>
<organism evidence="2 3">
    <name type="scientific">Phyllosticta citribraziliensis</name>
    <dbReference type="NCBI Taxonomy" id="989973"/>
    <lineage>
        <taxon>Eukaryota</taxon>
        <taxon>Fungi</taxon>
        <taxon>Dikarya</taxon>
        <taxon>Ascomycota</taxon>
        <taxon>Pezizomycotina</taxon>
        <taxon>Dothideomycetes</taxon>
        <taxon>Dothideomycetes incertae sedis</taxon>
        <taxon>Botryosphaeriales</taxon>
        <taxon>Phyllostictaceae</taxon>
        <taxon>Phyllosticta</taxon>
    </lineage>
</organism>
<evidence type="ECO:0000313" key="2">
    <source>
        <dbReference type="EMBL" id="KAK7532791.1"/>
    </source>
</evidence>
<accession>A0ABR1LC28</accession>